<feature type="domain" description="Resolvase/invertase-type recombinase catalytic" evidence="2">
    <location>
        <begin position="12"/>
        <end position="164"/>
    </location>
</feature>
<dbReference type="SUPFAM" id="SSF53041">
    <property type="entry name" value="Resolvase-like"/>
    <property type="match status" value="1"/>
</dbReference>
<dbReference type="PANTHER" id="PTHR30461:SF23">
    <property type="entry name" value="DNA RECOMBINASE-RELATED"/>
    <property type="match status" value="1"/>
</dbReference>
<dbReference type="PATRIC" id="fig|1280951.3.peg.1353"/>
<evidence type="ECO:0000256" key="1">
    <source>
        <dbReference type="SAM" id="MobiDB-lite"/>
    </source>
</evidence>
<dbReference type="GO" id="GO:0000150">
    <property type="term" value="F:DNA strand exchange activity"/>
    <property type="evidence" value="ECO:0007669"/>
    <property type="project" value="InterPro"/>
</dbReference>
<organism evidence="4 5">
    <name type="scientific">Hyphomonas hirschiana VP5</name>
    <dbReference type="NCBI Taxonomy" id="1280951"/>
    <lineage>
        <taxon>Bacteria</taxon>
        <taxon>Pseudomonadati</taxon>
        <taxon>Pseudomonadota</taxon>
        <taxon>Alphaproteobacteria</taxon>
        <taxon>Hyphomonadales</taxon>
        <taxon>Hyphomonadaceae</taxon>
        <taxon>Hyphomonas</taxon>
    </lineage>
</organism>
<dbReference type="Gene3D" id="3.40.50.1390">
    <property type="entry name" value="Resolvase, N-terminal catalytic domain"/>
    <property type="match status" value="1"/>
</dbReference>
<dbReference type="SUPFAM" id="SSF109709">
    <property type="entry name" value="KorB DNA-binding domain-like"/>
    <property type="match status" value="1"/>
</dbReference>
<dbReference type="SMART" id="SM00857">
    <property type="entry name" value="Resolvase"/>
    <property type="match status" value="1"/>
</dbReference>
<feature type="region of interest" description="Disordered" evidence="1">
    <location>
        <begin position="286"/>
        <end position="322"/>
    </location>
</feature>
<evidence type="ECO:0000259" key="3">
    <source>
        <dbReference type="PROSITE" id="PS51737"/>
    </source>
</evidence>
<sequence length="551" mass="61113">MSAGASGRRIVRCAIYTRKSSEEGLDQAFNSLDAQREACEAYIASQRHEGWKLIPAHYNDGGLSGGTLERPALTRLLEDIDAGKIDLVVVYKIDRLTRSLADFAKLVDRFDAAGCSFVSVTQAFNTSTSMGRLTLNVLLSFAQFEREVTAERIRDKISASKKKGYWMGGLPPLGYEPHPDPQTRSLVINAPEAEIVGELFQLYDTIGCVRLVEAEAARRGYRTKPRTFSNGRKVGGEPLRRGHIHFLLRNPIYAGRIRHKREVHDGLHEPLIDEALWDRVQAKLGAQDKPGRRSASGNRPLLTGKLVDETGDRLTPSHASKGPRRYRYYVSSRLLEGRGKRADGWRLPAKQLETQLAQAVSEHLITAGPQIFQSPTATLIEQSMPQLASISNLESLELIAQCKISEGQLELEIAAKPLAEKLRIKETELAAPFLSFTSPFQIKRRGVEARLIIGGVAPRTNETLIRAIALAHAWAKELRAGTSMTTLAERRSCTLAFIRQRLPLAFLSPSIIEAILAGRQPHDLTLTKLITHPIPLDWDDQWAELGFSASA</sequence>
<dbReference type="Proteomes" id="UP000025061">
    <property type="component" value="Unassembled WGS sequence"/>
</dbReference>
<accession>A0A059FXV1</accession>
<evidence type="ECO:0000259" key="2">
    <source>
        <dbReference type="PROSITE" id="PS51736"/>
    </source>
</evidence>
<dbReference type="CDD" id="cd03768">
    <property type="entry name" value="SR_ResInv"/>
    <property type="match status" value="1"/>
</dbReference>
<dbReference type="InterPro" id="IPR006119">
    <property type="entry name" value="Resolv_N"/>
</dbReference>
<proteinExistence type="predicted"/>
<dbReference type="PROSITE" id="PS51736">
    <property type="entry name" value="RECOMBINASES_3"/>
    <property type="match status" value="1"/>
</dbReference>
<dbReference type="RefSeq" id="WP_011647547.1">
    <property type="nucleotide sequence ID" value="NZ_ARYI01000004.1"/>
</dbReference>
<dbReference type="Gene3D" id="3.90.1750.20">
    <property type="entry name" value="Putative Large Serine Recombinase, Chain B, Domain 2"/>
    <property type="match status" value="1"/>
</dbReference>
<dbReference type="PANTHER" id="PTHR30461">
    <property type="entry name" value="DNA-INVERTASE FROM LAMBDOID PROPHAGE"/>
    <property type="match status" value="1"/>
</dbReference>
<dbReference type="InterPro" id="IPR050639">
    <property type="entry name" value="SSR_resolvase"/>
</dbReference>
<dbReference type="Pfam" id="PF00239">
    <property type="entry name" value="Resolvase"/>
    <property type="match status" value="1"/>
</dbReference>
<feature type="domain" description="Recombinase" evidence="3">
    <location>
        <begin position="172"/>
        <end position="290"/>
    </location>
</feature>
<dbReference type="InterPro" id="IPR011109">
    <property type="entry name" value="DNA_bind_recombinase_dom"/>
</dbReference>
<keyword evidence="5" id="KW-1185">Reference proteome</keyword>
<dbReference type="Pfam" id="PF07508">
    <property type="entry name" value="Recombinase"/>
    <property type="match status" value="1"/>
</dbReference>
<gene>
    <name evidence="4" type="ORF">HHI_06709</name>
</gene>
<evidence type="ECO:0000313" key="5">
    <source>
        <dbReference type="Proteomes" id="UP000025061"/>
    </source>
</evidence>
<protein>
    <submittedName>
        <fullName evidence="4">Resolvase family site-specific recombinase</fullName>
    </submittedName>
</protein>
<evidence type="ECO:0000313" key="4">
    <source>
        <dbReference type="EMBL" id="KCZ95341.1"/>
    </source>
</evidence>
<dbReference type="GO" id="GO:0003677">
    <property type="term" value="F:DNA binding"/>
    <property type="evidence" value="ECO:0007669"/>
    <property type="project" value="InterPro"/>
</dbReference>
<dbReference type="PROSITE" id="PS51737">
    <property type="entry name" value="RECOMBINASE_DNA_BIND"/>
    <property type="match status" value="1"/>
</dbReference>
<dbReference type="InterPro" id="IPR038109">
    <property type="entry name" value="DNA_bind_recomb_sf"/>
</dbReference>
<dbReference type="EMBL" id="ARYI01000004">
    <property type="protein sequence ID" value="KCZ95341.1"/>
    <property type="molecule type" value="Genomic_DNA"/>
</dbReference>
<reference evidence="4 5" key="1">
    <citation type="submission" date="2013-04" db="EMBL/GenBank/DDBJ databases">
        <title>Hyphomonas hirschiana VP5 Genome Sequencing.</title>
        <authorList>
            <person name="Lai Q."/>
            <person name="Shao Z."/>
        </authorList>
    </citation>
    <scope>NUCLEOTIDE SEQUENCE [LARGE SCALE GENOMIC DNA]</scope>
    <source>
        <strain evidence="4 5">VP5</strain>
    </source>
</reference>
<dbReference type="OrthoDB" id="7277848at2"/>
<dbReference type="InterPro" id="IPR036162">
    <property type="entry name" value="Resolvase-like_N_sf"/>
</dbReference>
<name>A0A059FXV1_9PROT</name>
<dbReference type="AlphaFoldDB" id="A0A059FXV1"/>
<comment type="caution">
    <text evidence="4">The sequence shown here is derived from an EMBL/GenBank/DDBJ whole genome shotgun (WGS) entry which is preliminary data.</text>
</comment>